<evidence type="ECO:0000313" key="2">
    <source>
        <dbReference type="RefSeq" id="XP_073781609.1"/>
    </source>
</evidence>
<sequence length="335" mass="37660">MMAHFQLSQFHLLYFLMAALLEHKVAMRRPCEKLHELNISCVQHNNMSISCLTTTYPLESLMVKLRKNNPVKDILIYPDISPASEHQRWSVRKHAGNVTLGLKDVRLSDEGLYECQVYKDQDCLDATRFILTVKECKTLDPVSAVSGSAVLLPCSEHPQRNTADQVTWKVIEGHESTDITQYRSSSKTSSSTEKLSKPLYERAKQLENGSLLIRDAVKADEQWYQCRVNEKTCCKVKLLIKETTLHSLTTFSTAQLDPSTPSESPVGLLKGNSAALVSMITNLTVVVMATITCVILYFKTRSNKINSQIELNCKSFVCYSEMSGGFDIPLCDQPN</sequence>
<protein>
    <submittedName>
        <fullName evidence="2">Uncharacterized protein isoform X1</fullName>
    </submittedName>
</protein>
<organism evidence="1 2">
    <name type="scientific">Danio rerio</name>
    <name type="common">Zebrafish</name>
    <name type="synonym">Brachydanio rerio</name>
    <dbReference type="NCBI Taxonomy" id="7955"/>
    <lineage>
        <taxon>Eukaryota</taxon>
        <taxon>Metazoa</taxon>
        <taxon>Chordata</taxon>
        <taxon>Craniata</taxon>
        <taxon>Vertebrata</taxon>
        <taxon>Euteleostomi</taxon>
        <taxon>Actinopterygii</taxon>
        <taxon>Neopterygii</taxon>
        <taxon>Teleostei</taxon>
        <taxon>Ostariophysi</taxon>
        <taxon>Cypriniformes</taxon>
        <taxon>Danionidae</taxon>
        <taxon>Danioninae</taxon>
        <taxon>Danio</taxon>
    </lineage>
</organism>
<keyword evidence="1" id="KW-1185">Reference proteome</keyword>
<evidence type="ECO:0000313" key="1">
    <source>
        <dbReference type="Proteomes" id="UP000000437"/>
    </source>
</evidence>
<dbReference type="RefSeq" id="XP_073781609.1">
    <property type="nucleotide sequence ID" value="XM_073925508.1"/>
</dbReference>
<gene>
    <name evidence="2" type="primary">LOC101885506</name>
</gene>
<dbReference type="Proteomes" id="UP000000437">
    <property type="component" value="Chromosome 16"/>
</dbReference>
<reference evidence="2" key="1">
    <citation type="submission" date="2025-08" db="UniProtKB">
        <authorList>
            <consortium name="RefSeq"/>
        </authorList>
    </citation>
    <scope>IDENTIFICATION</scope>
    <source>
        <strain evidence="2">Tuebingen</strain>
        <tissue evidence="2">Fibroblasts and whole tissue</tissue>
    </source>
</reference>
<proteinExistence type="predicted"/>
<name>A0AC58HHU2_DANRE</name>
<accession>A0AC58HHU2</accession>